<evidence type="ECO:0000313" key="4">
    <source>
        <dbReference type="EMBL" id="VAW78960.1"/>
    </source>
</evidence>
<dbReference type="PANTHER" id="PTHR44591">
    <property type="entry name" value="STRESS RESPONSE REGULATOR PROTEIN 1"/>
    <property type="match status" value="1"/>
</dbReference>
<dbReference type="InterPro" id="IPR001789">
    <property type="entry name" value="Sig_transdc_resp-reg_receiver"/>
</dbReference>
<dbReference type="GO" id="GO:0000160">
    <property type="term" value="P:phosphorelay signal transduction system"/>
    <property type="evidence" value="ECO:0007669"/>
    <property type="project" value="InterPro"/>
</dbReference>
<dbReference type="Gene3D" id="3.40.50.2300">
    <property type="match status" value="1"/>
</dbReference>
<evidence type="ECO:0000259" key="3">
    <source>
        <dbReference type="PROSITE" id="PS50110"/>
    </source>
</evidence>
<dbReference type="SUPFAM" id="SSF52172">
    <property type="entry name" value="CheY-like"/>
    <property type="match status" value="1"/>
</dbReference>
<reference evidence="4" key="1">
    <citation type="submission" date="2018-06" db="EMBL/GenBank/DDBJ databases">
        <authorList>
            <person name="Zhirakovskaya E."/>
        </authorList>
    </citation>
    <scope>NUCLEOTIDE SEQUENCE</scope>
</reference>
<dbReference type="SMART" id="SM00448">
    <property type="entry name" value="REC"/>
    <property type="match status" value="1"/>
</dbReference>
<accession>A0A3B0YQI0</accession>
<sequence>MSEQKRALVVDDSRSARLVLRRMLEKHEVLVDTVESATDALEFLTNNRPDVVFMDHMMPGMNGFEAVRAIKDNPRTATIPVMMYTSKGGDLYLGQARALGAVGVLPKTVAPAELYESLQRIGLVNERRNADDEAVEQDDENASERLEDLHRQQNDDIPVAAAAFSETRPDDTDEPIKVQLRRALDEQRVEIRKDLLMGLDTVARQSREAIDRLLDEKSEALRKKLPPPAPPPSVLPTVLLIVLLFISVMWNFTSHNEEFNETKRSLTTMTPSAQAQDLPENKPETEPERTKQIWESVNWALNQNTNYPWDEIALDEARMQTVAQLLEQLSNADFTGKLALETHVGEFCLQGDEENGFTLASDDMTLDQCKRIMNPVQHTDSPSTHQSLAFANLVASAPPLQGDAITLDIQAAQRSEPLVAYPPREKTTKAGTWNRAAAANNRVIIRLIPD</sequence>
<gene>
    <name evidence="4" type="ORF">MNBD_GAMMA15-993</name>
</gene>
<feature type="domain" description="Response regulatory" evidence="3">
    <location>
        <begin position="6"/>
        <end position="122"/>
    </location>
</feature>
<feature type="compositionally biased region" description="Polar residues" evidence="2">
    <location>
        <begin position="265"/>
        <end position="275"/>
    </location>
</feature>
<feature type="region of interest" description="Disordered" evidence="2">
    <location>
        <begin position="263"/>
        <end position="286"/>
    </location>
</feature>
<dbReference type="AlphaFoldDB" id="A0A3B0YQI0"/>
<name>A0A3B0YQI0_9ZZZZ</name>
<dbReference type="EMBL" id="UOFN01000104">
    <property type="protein sequence ID" value="VAW78960.1"/>
    <property type="molecule type" value="Genomic_DNA"/>
</dbReference>
<keyword evidence="1" id="KW-0597">Phosphoprotein</keyword>
<proteinExistence type="predicted"/>
<dbReference type="InterPro" id="IPR011006">
    <property type="entry name" value="CheY-like_superfamily"/>
</dbReference>
<evidence type="ECO:0000256" key="2">
    <source>
        <dbReference type="SAM" id="MobiDB-lite"/>
    </source>
</evidence>
<organism evidence="4">
    <name type="scientific">hydrothermal vent metagenome</name>
    <dbReference type="NCBI Taxonomy" id="652676"/>
    <lineage>
        <taxon>unclassified sequences</taxon>
        <taxon>metagenomes</taxon>
        <taxon>ecological metagenomes</taxon>
    </lineage>
</organism>
<protein>
    <recommendedName>
        <fullName evidence="3">Response regulatory domain-containing protein</fullName>
    </recommendedName>
</protein>
<dbReference type="PROSITE" id="PS50110">
    <property type="entry name" value="RESPONSE_REGULATORY"/>
    <property type="match status" value="1"/>
</dbReference>
<dbReference type="PANTHER" id="PTHR44591:SF3">
    <property type="entry name" value="RESPONSE REGULATORY DOMAIN-CONTAINING PROTEIN"/>
    <property type="match status" value="1"/>
</dbReference>
<dbReference type="Pfam" id="PF00072">
    <property type="entry name" value="Response_reg"/>
    <property type="match status" value="1"/>
</dbReference>
<evidence type="ECO:0000256" key="1">
    <source>
        <dbReference type="ARBA" id="ARBA00022553"/>
    </source>
</evidence>
<dbReference type="CDD" id="cd00156">
    <property type="entry name" value="REC"/>
    <property type="match status" value="1"/>
</dbReference>
<dbReference type="InterPro" id="IPR050595">
    <property type="entry name" value="Bact_response_regulator"/>
</dbReference>